<gene>
    <name evidence="3" type="ORF">STSU_007170</name>
</gene>
<keyword evidence="2" id="KW-0812">Transmembrane</keyword>
<evidence type="ECO:0000313" key="4">
    <source>
        <dbReference type="Proteomes" id="UP000005940"/>
    </source>
</evidence>
<dbReference type="InterPro" id="IPR011701">
    <property type="entry name" value="MFS"/>
</dbReference>
<dbReference type="EMBL" id="CP029159">
    <property type="protein sequence ID" value="QKM66983.1"/>
    <property type="molecule type" value="Genomic_DNA"/>
</dbReference>
<proteinExistence type="predicted"/>
<dbReference type="Gene3D" id="1.20.1250.20">
    <property type="entry name" value="MFS general substrate transporter like domains"/>
    <property type="match status" value="2"/>
</dbReference>
<feature type="transmembrane region" description="Helical" evidence="2">
    <location>
        <begin position="302"/>
        <end position="323"/>
    </location>
</feature>
<organism evidence="3 4">
    <name type="scientific">Streptomyces tsukubensis (strain DSM 42081 / NBRC 108919 / NRRL 18488 / 9993)</name>
    <dbReference type="NCBI Taxonomy" id="1114943"/>
    <lineage>
        <taxon>Bacteria</taxon>
        <taxon>Bacillati</taxon>
        <taxon>Actinomycetota</taxon>
        <taxon>Actinomycetes</taxon>
        <taxon>Kitasatosporales</taxon>
        <taxon>Streptomycetaceae</taxon>
        <taxon>Streptomyces</taxon>
    </lineage>
</organism>
<dbReference type="SUPFAM" id="SSF103473">
    <property type="entry name" value="MFS general substrate transporter"/>
    <property type="match status" value="1"/>
</dbReference>
<sequence length="462" mass="47279">MPQSRGRPVPRREPIVLTRVTPRSSRPEPHAHRPTLPSRPESPSISPPRSAEQPPTSPRGPVRVVMSRPHVVRLLTATMVGRLPTVMVPVTVILLVTHTTGSLTTAGLLGALYSLTAALSQPVKGRLLDQYGPVRVSGPGAVLNAASLVCLPLAAQHHLGAMSVTVLSAALSAPPLEAGLRALWPRLLADPGDRRAVAVLDSTCSGLVFITGPLLAGGLSALYGPETALATAAVLGLAGTAGVITSAPARAWHPAHRPAQRAGQLLTAWLGRLVAVLAGGGLATGAMNVWAVQLADEHREPALTGLVPAVFSLGALAGSVLLARRLQRGSPRRHLITGAAGLQAAWLLPLLAAHHHPATGVTVAAVAAPGVFHTIVATSVIITVQTLAPPGRRAEAYAWLILAGGTGHALGTALAGTLGSHPLGGPALPALGTALTLAAALRQAGEHHRVPHGSHHLANLKE</sequence>
<evidence type="ECO:0000256" key="2">
    <source>
        <dbReference type="SAM" id="Phobius"/>
    </source>
</evidence>
<keyword evidence="4" id="KW-1185">Reference proteome</keyword>
<evidence type="ECO:0000256" key="1">
    <source>
        <dbReference type="SAM" id="MobiDB-lite"/>
    </source>
</evidence>
<dbReference type="PANTHER" id="PTHR23542">
    <property type="match status" value="1"/>
</dbReference>
<reference evidence="3 4" key="1">
    <citation type="journal article" date="2012" name="J. Bacteriol.">
        <title>Draft genome of Streptomyces tsukubaensis NRRL 18488, the producer of the clinically important immunosuppressant tacrolimus (FK506).</title>
        <authorList>
            <person name="Barreiro C."/>
            <person name="Prieto C."/>
            <person name="Sola-Landa A."/>
            <person name="Solera E."/>
            <person name="Martinez-Castro M."/>
            <person name="Perez-Redondo R."/>
            <person name="Garcia-Estrada C."/>
            <person name="Aparicio J.F."/>
            <person name="Fernandez-Martinez L.T."/>
            <person name="Santos-Aberturas J."/>
            <person name="Salehi-Najafabadi Z."/>
            <person name="Rodriguez-Garcia A."/>
            <person name="Tauch A."/>
            <person name="Martin J.F."/>
        </authorList>
    </citation>
    <scope>NUCLEOTIDE SEQUENCE [LARGE SCALE GENOMIC DNA]</scope>
    <source>
        <strain evidence="4">DSM 42081 / NBRC 108919 / NRRL 18488 / 9993</strain>
    </source>
</reference>
<name>A0A7G3U995_STRT9</name>
<dbReference type="GO" id="GO:0022857">
    <property type="term" value="F:transmembrane transporter activity"/>
    <property type="evidence" value="ECO:0007669"/>
    <property type="project" value="InterPro"/>
</dbReference>
<dbReference type="AlphaFoldDB" id="A0A7G3U995"/>
<dbReference type="Proteomes" id="UP000005940">
    <property type="component" value="Chromosome"/>
</dbReference>
<feature type="transmembrane region" description="Helical" evidence="2">
    <location>
        <begin position="228"/>
        <end position="249"/>
    </location>
</feature>
<feature type="region of interest" description="Disordered" evidence="1">
    <location>
        <begin position="1"/>
        <end position="64"/>
    </location>
</feature>
<dbReference type="InterPro" id="IPR036259">
    <property type="entry name" value="MFS_trans_sf"/>
</dbReference>
<feature type="transmembrane region" description="Helical" evidence="2">
    <location>
        <begin position="335"/>
        <end position="355"/>
    </location>
</feature>
<keyword evidence="2" id="KW-1133">Transmembrane helix</keyword>
<feature type="transmembrane region" description="Helical" evidence="2">
    <location>
        <begin position="196"/>
        <end position="216"/>
    </location>
</feature>
<dbReference type="Pfam" id="PF07690">
    <property type="entry name" value="MFS_1"/>
    <property type="match status" value="1"/>
</dbReference>
<keyword evidence="2" id="KW-0472">Membrane</keyword>
<evidence type="ECO:0000313" key="3">
    <source>
        <dbReference type="EMBL" id="QKM66983.1"/>
    </source>
</evidence>
<feature type="transmembrane region" description="Helical" evidence="2">
    <location>
        <begin position="269"/>
        <end position="290"/>
    </location>
</feature>
<dbReference type="PANTHER" id="PTHR23542:SF1">
    <property type="entry name" value="MAJOR FACILITATOR SUPERFAMILY (MFS) PROFILE DOMAIN-CONTAINING PROTEIN"/>
    <property type="match status" value="1"/>
</dbReference>
<feature type="compositionally biased region" description="Low complexity" evidence="1">
    <location>
        <begin position="38"/>
        <end position="50"/>
    </location>
</feature>
<feature type="transmembrane region" description="Helical" evidence="2">
    <location>
        <begin position="361"/>
        <end position="384"/>
    </location>
</feature>
<feature type="transmembrane region" description="Helical" evidence="2">
    <location>
        <begin position="396"/>
        <end position="417"/>
    </location>
</feature>
<protein>
    <submittedName>
        <fullName evidence="3">MFS transporter</fullName>
    </submittedName>
</protein>
<accession>A0A7G3U995</accession>